<reference evidence="2 3" key="1">
    <citation type="journal article" date="2010" name="Int. J. Syst. Evol. Microbiol.">
        <title>Bacillus horneckiae sp. nov., isolated from a spacecraft-assembly clean room.</title>
        <authorList>
            <person name="Vaishampayan P."/>
            <person name="Probst A."/>
            <person name="Krishnamurthi S."/>
            <person name="Ghosh S."/>
            <person name="Osman S."/>
            <person name="McDowall A."/>
            <person name="Ruckmani A."/>
            <person name="Mayilraj S."/>
            <person name="Venkateswaran K."/>
        </authorList>
    </citation>
    <scope>NUCLEOTIDE SEQUENCE [LARGE SCALE GENOMIC DNA]</scope>
    <source>
        <strain evidence="3">1PO1SC</strain>
    </source>
</reference>
<keyword evidence="1" id="KW-0472">Membrane</keyword>
<dbReference type="Pfam" id="PF22564">
    <property type="entry name" value="HAAS"/>
    <property type="match status" value="1"/>
</dbReference>
<feature type="transmembrane region" description="Helical" evidence="1">
    <location>
        <begin position="83"/>
        <end position="108"/>
    </location>
</feature>
<dbReference type="RefSeq" id="WP_066189591.1">
    <property type="nucleotide sequence ID" value="NZ_JARMMB010000015.1"/>
</dbReference>
<keyword evidence="3" id="KW-1185">Reference proteome</keyword>
<organism evidence="2 3">
    <name type="scientific">Cytobacillus horneckiae</name>
    <dbReference type="NCBI Taxonomy" id="549687"/>
    <lineage>
        <taxon>Bacteria</taxon>
        <taxon>Bacillati</taxon>
        <taxon>Bacillota</taxon>
        <taxon>Bacilli</taxon>
        <taxon>Bacillales</taxon>
        <taxon>Bacillaceae</taxon>
        <taxon>Cytobacillus</taxon>
    </lineage>
</organism>
<proteinExistence type="predicted"/>
<keyword evidence="1" id="KW-0812">Transmembrane</keyword>
<evidence type="ECO:0000313" key="2">
    <source>
        <dbReference type="EMBL" id="PKG28263.1"/>
    </source>
</evidence>
<dbReference type="EMBL" id="PISD01000030">
    <property type="protein sequence ID" value="PKG28263.1"/>
    <property type="molecule type" value="Genomic_DNA"/>
</dbReference>
<keyword evidence="1" id="KW-1133">Transmembrane helix</keyword>
<evidence type="ECO:0000256" key="1">
    <source>
        <dbReference type="SAM" id="Phobius"/>
    </source>
</evidence>
<evidence type="ECO:0000313" key="3">
    <source>
        <dbReference type="Proteomes" id="UP000233343"/>
    </source>
</evidence>
<accession>A0A2N0ZFK0</accession>
<dbReference type="Proteomes" id="UP000233343">
    <property type="component" value="Unassembled WGS sequence"/>
</dbReference>
<dbReference type="AlphaFoldDB" id="A0A2N0ZFK0"/>
<protein>
    <submittedName>
        <fullName evidence="2">DUF1700 domain-containing protein</fullName>
    </submittedName>
</protein>
<gene>
    <name evidence="2" type="ORF">CWS20_13710</name>
</gene>
<comment type="caution">
    <text evidence="2">The sequence shown here is derived from an EMBL/GenBank/DDBJ whole genome shotgun (WGS) entry which is preliminary data.</text>
</comment>
<feature type="transmembrane region" description="Helical" evidence="1">
    <location>
        <begin position="115"/>
        <end position="134"/>
    </location>
</feature>
<feature type="transmembrane region" description="Helical" evidence="1">
    <location>
        <begin position="140"/>
        <end position="159"/>
    </location>
</feature>
<sequence length="185" mass="20284">MSKEAFLSALEAELKGLSKAEKTELLQDYRDHFLFGNEEGKTDEEIIASLGSPQVIAKEINANYHIGIVEDKANAGNVFRATWAVIGLGFFNLVIVLAPFIALVALVFSGWITSIAFIGSPLLFAIDAAVFSGFRAFEFFASLLLCGIGLFIFAFMKWVTKVVLQGFIRYLSFNVSLVKGGLKNE</sequence>
<name>A0A2N0ZFK0_9BACI</name>